<name>A0A0F9HF16_9ZZZZ</name>
<evidence type="ECO:0000313" key="1">
    <source>
        <dbReference type="EMBL" id="KKM14016.1"/>
    </source>
</evidence>
<dbReference type="AlphaFoldDB" id="A0A0F9HF16"/>
<proteinExistence type="predicted"/>
<organism evidence="1">
    <name type="scientific">marine sediment metagenome</name>
    <dbReference type="NCBI Taxonomy" id="412755"/>
    <lineage>
        <taxon>unclassified sequences</taxon>
        <taxon>metagenomes</taxon>
        <taxon>ecological metagenomes</taxon>
    </lineage>
</organism>
<dbReference type="EMBL" id="LAZR01015247">
    <property type="protein sequence ID" value="KKM14016.1"/>
    <property type="molecule type" value="Genomic_DNA"/>
</dbReference>
<comment type="caution">
    <text evidence="1">The sequence shown here is derived from an EMBL/GenBank/DDBJ whole genome shotgun (WGS) entry which is preliminary data.</text>
</comment>
<gene>
    <name evidence="1" type="ORF">LCGC14_1710460</name>
</gene>
<feature type="non-terminal residue" evidence="1">
    <location>
        <position position="1"/>
    </location>
</feature>
<accession>A0A0F9HF16</accession>
<sequence length="30" mass="3433">PIVACYFGCLFFGKQNKKDIENEIWNGGIK</sequence>
<protein>
    <submittedName>
        <fullName evidence="1">Uncharacterized protein</fullName>
    </submittedName>
</protein>
<reference evidence="1" key="1">
    <citation type="journal article" date="2015" name="Nature">
        <title>Complex archaea that bridge the gap between prokaryotes and eukaryotes.</title>
        <authorList>
            <person name="Spang A."/>
            <person name="Saw J.H."/>
            <person name="Jorgensen S.L."/>
            <person name="Zaremba-Niedzwiedzka K."/>
            <person name="Martijn J."/>
            <person name="Lind A.E."/>
            <person name="van Eijk R."/>
            <person name="Schleper C."/>
            <person name="Guy L."/>
            <person name="Ettema T.J."/>
        </authorList>
    </citation>
    <scope>NUCLEOTIDE SEQUENCE</scope>
</reference>